<dbReference type="PROSITE" id="PS50240">
    <property type="entry name" value="TRYPSIN_DOM"/>
    <property type="match status" value="5"/>
</dbReference>
<evidence type="ECO:0000313" key="4">
    <source>
        <dbReference type="EMBL" id="KRZ67691.1"/>
    </source>
</evidence>
<proteinExistence type="inferred from homology"/>
<organism evidence="4 5">
    <name type="scientific">Trichinella papuae</name>
    <dbReference type="NCBI Taxonomy" id="268474"/>
    <lineage>
        <taxon>Eukaryota</taxon>
        <taxon>Metazoa</taxon>
        <taxon>Ecdysozoa</taxon>
        <taxon>Nematoda</taxon>
        <taxon>Enoplea</taxon>
        <taxon>Dorylaimia</taxon>
        <taxon>Trichinellida</taxon>
        <taxon>Trichinellidae</taxon>
        <taxon>Trichinella</taxon>
    </lineage>
</organism>
<dbReference type="Gene3D" id="2.40.10.10">
    <property type="entry name" value="Trypsin-like serine proteases"/>
    <property type="match status" value="6"/>
</dbReference>
<dbReference type="PANTHER" id="PTHR24256">
    <property type="entry name" value="TRYPTASE-RELATED"/>
    <property type="match status" value="1"/>
</dbReference>
<feature type="domain" description="Peptidase S1" evidence="3">
    <location>
        <begin position="349"/>
        <end position="598"/>
    </location>
</feature>
<feature type="domain" description="Peptidase S1" evidence="3">
    <location>
        <begin position="942"/>
        <end position="1170"/>
    </location>
</feature>
<reference evidence="4 5" key="1">
    <citation type="submission" date="2015-01" db="EMBL/GenBank/DDBJ databases">
        <title>Evolution of Trichinella species and genotypes.</title>
        <authorList>
            <person name="Korhonen P.K."/>
            <person name="Edoardo P."/>
            <person name="Giuseppe L.R."/>
            <person name="Gasser R.B."/>
        </authorList>
    </citation>
    <scope>NUCLEOTIDE SEQUENCE [LARGE SCALE GENOMIC DNA]</scope>
    <source>
        <strain evidence="4">ISS1980</strain>
    </source>
</reference>
<keyword evidence="1" id="KW-1015">Disulfide bond</keyword>
<evidence type="ECO:0000256" key="2">
    <source>
        <dbReference type="ARBA" id="ARBA00024195"/>
    </source>
</evidence>
<dbReference type="SMART" id="SM00020">
    <property type="entry name" value="Tryp_SPc"/>
    <property type="match status" value="4"/>
</dbReference>
<dbReference type="InterPro" id="IPR001254">
    <property type="entry name" value="Trypsin_dom"/>
</dbReference>
<dbReference type="OrthoDB" id="5916587at2759"/>
<protein>
    <submittedName>
        <fullName evidence="4">Transmembrane protease serine 9</fullName>
    </submittedName>
</protein>
<evidence type="ECO:0000256" key="1">
    <source>
        <dbReference type="ARBA" id="ARBA00023157"/>
    </source>
</evidence>
<dbReference type="Pfam" id="PF00089">
    <property type="entry name" value="Trypsin"/>
    <property type="match status" value="5"/>
</dbReference>
<dbReference type="SUPFAM" id="SSF50494">
    <property type="entry name" value="Trypsin-like serine proteases"/>
    <property type="match status" value="5"/>
</dbReference>
<keyword evidence="4" id="KW-0472">Membrane</keyword>
<keyword evidence="5" id="KW-1185">Reference proteome</keyword>
<dbReference type="InterPro" id="IPR009003">
    <property type="entry name" value="Peptidase_S1_PA"/>
</dbReference>
<evidence type="ECO:0000259" key="3">
    <source>
        <dbReference type="PROSITE" id="PS50240"/>
    </source>
</evidence>
<keyword evidence="4" id="KW-0812">Transmembrane</keyword>
<feature type="non-terminal residue" evidence="4">
    <location>
        <position position="1"/>
    </location>
</feature>
<accession>A0A0V1M6W8</accession>
<dbReference type="Proteomes" id="UP000054843">
    <property type="component" value="Unassembled WGS sequence"/>
</dbReference>
<comment type="caution">
    <text evidence="4">The sequence shown here is derived from an EMBL/GenBank/DDBJ whole genome shotgun (WGS) entry which is preliminary data.</text>
</comment>
<dbReference type="InterPro" id="IPR043504">
    <property type="entry name" value="Peptidase_S1_PA_chymotrypsin"/>
</dbReference>
<dbReference type="EMBL" id="JYDO01000188">
    <property type="protein sequence ID" value="KRZ67691.1"/>
    <property type="molecule type" value="Genomic_DNA"/>
</dbReference>
<name>A0A0V1M6W8_9BILA</name>
<sequence length="1444" mass="162236">LLKAQRPPTQQLILIDIIVEMMNRLINFLLIWLLNFNINVESEVECGKNLHENMSPVNKWKLNSTISMPKFNPWNVFISGKNKACGGVLIQVFQNNPTSEIVLTSSQCFIDKDGHRLNHANYKVFLGAHNFNENKRTTSRTVGIKHITVMEFDNKTMLNDLALITLETTIQFDYNIRAVCLPHFDFDLKDADWISLTGWKTDTKKNYELGGTGILQQIPIATLSAEECQEIIPTFHRTYHTCGIYSTKYFYKYRTTVDIGSPLLFQSNTRKFVFGVYSGRYSSNDKSKDEIQLCGFYDPTNPEFAMTISPLLIPCFLQFSTNFPNELRLFCNNIECGISHYLPATLYTSVGYPPNYTNAIASPYSMPWNVIIQAEHKICGGVLIRMQKIANSSNTVLSSSSCFSKRFGMKPNHANTKVHLGVHKFPSDTDKVTVGIKHVTSTPYEQGMIKKDIALITLQAEVEFNEKIRPICLPNINFKPPVAYKYPLIGWALSEIAKIKGIPYLLQVPVKLIDSSDCATMLKEFSKDDHICGYFADPHIFNNTLPLDHGSVITSLYQKNIFLIGMLSGIIPIQNSSAHILLFSRISTSVEWIMRSNDPSSLVDFQQFLPSSETEVNFPCGRAIVQGPEIQASVGYPPNFKNVMAVPDSMPWNVIVEAEISTCGGVLIRFDEESNYTDIVLTSSRCFFKSYKVDHANVKVHLGVHKLPLSRNTVTIGVKYVTTTPFTKNDTQKDLALITLEGDVEISEKIRPICLPARDLEVPTPTVLWLVGWNTIDGYGLPSRKNPFLMQLPVLIITPSNCKKLFTNYSNNDHICGRYVDPFLFNITKNVDYGSPLIGQNGGDLYVLGTFNGHIRTPNGTGSLLIFSRVSTAMEWIVRSSNPSSYIEENEFVVVTKMKHMCNHCYYLIFITCAFLSTNNANIDHKCGVEKFPQRKVYYYFMSNGTNAEENLKEHIHALPHSFPWSALIRGKNRICGGALVAMPINYFYAEYVLTTAQCFLDENDKYISHDNYKVVLGAHNLARRQEQVVVGIKQVTLSAFDRSTMGPDLALITLETAVDLNDQIQLICLPIGDVSMAENDHLPLVGWNTSPDSNSTQQSIVLQQIPIELHSDEQCEEVFQNYSPNKHICGSIFDPAVKAFKPTVDIGSILSAEIANQTFLYAMKEMCGESYVKLKKAYSFSNASTIAKQLPTRPHSNPWSVALISKTKTCGGVLIMLSLNPYGSELVVTSAQCFINGTGHRIDHTDYEVVLGAHDIKSKHSALTLGIKHVTIAELEQYRMSRDLAMVTLQTEVTFSETIQPVCIPEPDIPMYSGDVLPLLGWNLNYATNRPSTILQQIPVTLLSKELCEDAIPAFNSEHHVCGRFADRYLTKAKVTVDIGSALLFTSSGRMFLYALFSGHYTKNFTNDLLLFYKIETSVEWMARSVNPMLKEHNIIYVSAKPV</sequence>
<dbReference type="InterPro" id="IPR051487">
    <property type="entry name" value="Ser/Thr_Proteases_Immune/Dev"/>
</dbReference>
<feature type="domain" description="Peptidase S1" evidence="3">
    <location>
        <begin position="624"/>
        <end position="882"/>
    </location>
</feature>
<evidence type="ECO:0000313" key="5">
    <source>
        <dbReference type="Proteomes" id="UP000054843"/>
    </source>
</evidence>
<keyword evidence="4" id="KW-0645">Protease</keyword>
<dbReference type="GO" id="GO:0006508">
    <property type="term" value="P:proteolysis"/>
    <property type="evidence" value="ECO:0007669"/>
    <property type="project" value="UniProtKB-KW"/>
</dbReference>
<feature type="domain" description="Peptidase S1" evidence="3">
    <location>
        <begin position="1186"/>
        <end position="1428"/>
    </location>
</feature>
<dbReference type="GO" id="GO:0004252">
    <property type="term" value="F:serine-type endopeptidase activity"/>
    <property type="evidence" value="ECO:0007669"/>
    <property type="project" value="InterPro"/>
</dbReference>
<dbReference type="STRING" id="268474.A0A0V1M6W8"/>
<comment type="similarity">
    <text evidence="2">Belongs to the peptidase S1 family. CLIP subfamily.</text>
</comment>
<gene>
    <name evidence="4" type="primary">Tmprss9</name>
    <name evidence="4" type="ORF">T10_9911</name>
</gene>
<keyword evidence="4" id="KW-0378">Hydrolase</keyword>
<feature type="domain" description="Peptidase S1" evidence="3">
    <location>
        <begin position="73"/>
        <end position="298"/>
    </location>
</feature>